<name>A0A1N7KB51_9RHOB</name>
<dbReference type="Gene3D" id="3.40.50.300">
    <property type="entry name" value="P-loop containing nucleotide triphosphate hydrolases"/>
    <property type="match status" value="2"/>
</dbReference>
<dbReference type="STRING" id="633194.SAMN05421759_101599"/>
<dbReference type="AlphaFoldDB" id="A0A1N7KB51"/>
<evidence type="ECO:0000313" key="4">
    <source>
        <dbReference type="EMBL" id="SIS58826.1"/>
    </source>
</evidence>
<evidence type="ECO:0000259" key="3">
    <source>
        <dbReference type="PROSITE" id="PS50893"/>
    </source>
</evidence>
<sequence length="514" mass="55673">MKHASSLARISPLAPPEVAITDLTKRFGALTALDAVSLTVRPGTVHALLGENGAGKSTLVKCLMGTYRADGGQIRVDGAEMRLSNPREAQKLGLGMVYQHFTLVPSMSVAENLVLGEEDMPAVIDWPNRRKALREFMDSMPFRLDLDRVVSGLSAGEKQKLEILKQLHLGSRFLILDEPTSVLTPDEADQILGLMRDLAREGRISVVLISHKLREVETYADEVTVLRGGKRVGQGQVSDLGRADMVRMMVGEAPPATERAGAEHVTGAEVLRIDGLSVDNDRGVTAVRDLGLAVRAGEVLGIAGVSGNGQTELVEALAGQRDATGGAITVDGKPFHRTRAEMRDLKIRLLPEDPLRNACVRAMSVAENLSLRSYDEPPFSRWGFWLDRAAIRSHGEELIARFHVKTQGPDALIGTLSGGNVQRTVLARELSEGVRVLIVQNPCFGLDLKAVAEIRSRILAARDDGAAVLLISEDLDEILELSDRIAVMSQGRLVHETPRAAASLQEIGRHMAAH</sequence>
<keyword evidence="2 4" id="KW-0067">ATP-binding</keyword>
<dbReference type="InterPro" id="IPR003439">
    <property type="entry name" value="ABC_transporter-like_ATP-bd"/>
</dbReference>
<dbReference type="Proteomes" id="UP000186684">
    <property type="component" value="Unassembled WGS sequence"/>
</dbReference>
<dbReference type="CDD" id="cd03215">
    <property type="entry name" value="ABC_Carb_Monos_II"/>
    <property type="match status" value="1"/>
</dbReference>
<feature type="domain" description="ABC transporter" evidence="3">
    <location>
        <begin position="271"/>
        <end position="514"/>
    </location>
</feature>
<protein>
    <submittedName>
        <fullName evidence="4">Nucleoside ABC transporter ATP-binding protein</fullName>
    </submittedName>
</protein>
<dbReference type="SUPFAM" id="SSF52540">
    <property type="entry name" value="P-loop containing nucleoside triphosphate hydrolases"/>
    <property type="match status" value="2"/>
</dbReference>
<dbReference type="GO" id="GO:0005524">
    <property type="term" value="F:ATP binding"/>
    <property type="evidence" value="ECO:0007669"/>
    <property type="project" value="UniProtKB-KW"/>
</dbReference>
<dbReference type="PROSITE" id="PS00211">
    <property type="entry name" value="ABC_TRANSPORTER_1"/>
    <property type="match status" value="1"/>
</dbReference>
<dbReference type="InterPro" id="IPR050107">
    <property type="entry name" value="ABC_carbohydrate_import_ATPase"/>
</dbReference>
<dbReference type="GO" id="GO:0016887">
    <property type="term" value="F:ATP hydrolysis activity"/>
    <property type="evidence" value="ECO:0007669"/>
    <property type="project" value="InterPro"/>
</dbReference>
<dbReference type="SMART" id="SM00382">
    <property type="entry name" value="AAA"/>
    <property type="match status" value="2"/>
</dbReference>
<evidence type="ECO:0000313" key="5">
    <source>
        <dbReference type="Proteomes" id="UP000186684"/>
    </source>
</evidence>
<dbReference type="EMBL" id="FTOQ01000001">
    <property type="protein sequence ID" value="SIS58826.1"/>
    <property type="molecule type" value="Genomic_DNA"/>
</dbReference>
<dbReference type="InterPro" id="IPR017871">
    <property type="entry name" value="ABC_transporter-like_CS"/>
</dbReference>
<accession>A0A1N7KB51</accession>
<keyword evidence="1" id="KW-0547">Nucleotide-binding</keyword>
<organism evidence="4 5">
    <name type="scientific">Roseivivax lentus</name>
    <dbReference type="NCBI Taxonomy" id="633194"/>
    <lineage>
        <taxon>Bacteria</taxon>
        <taxon>Pseudomonadati</taxon>
        <taxon>Pseudomonadota</taxon>
        <taxon>Alphaproteobacteria</taxon>
        <taxon>Rhodobacterales</taxon>
        <taxon>Roseobacteraceae</taxon>
        <taxon>Roseivivax</taxon>
    </lineage>
</organism>
<evidence type="ECO:0000256" key="1">
    <source>
        <dbReference type="ARBA" id="ARBA00022741"/>
    </source>
</evidence>
<dbReference type="RefSeq" id="WP_083950443.1">
    <property type="nucleotide sequence ID" value="NZ_FTOQ01000001.1"/>
</dbReference>
<dbReference type="PROSITE" id="PS50893">
    <property type="entry name" value="ABC_TRANSPORTER_2"/>
    <property type="match status" value="2"/>
</dbReference>
<dbReference type="InterPro" id="IPR003593">
    <property type="entry name" value="AAA+_ATPase"/>
</dbReference>
<gene>
    <name evidence="4" type="ORF">SAMN05421759_101599</name>
</gene>
<proteinExistence type="predicted"/>
<dbReference type="PANTHER" id="PTHR43790">
    <property type="entry name" value="CARBOHYDRATE TRANSPORT ATP-BINDING PROTEIN MG119-RELATED"/>
    <property type="match status" value="1"/>
</dbReference>
<dbReference type="InterPro" id="IPR027417">
    <property type="entry name" value="P-loop_NTPase"/>
</dbReference>
<feature type="domain" description="ABC transporter" evidence="3">
    <location>
        <begin position="18"/>
        <end position="253"/>
    </location>
</feature>
<keyword evidence="5" id="KW-1185">Reference proteome</keyword>
<dbReference type="PANTHER" id="PTHR43790:SF4">
    <property type="entry name" value="GUANOSINE IMPORT ATP-BINDING PROTEIN NUPO"/>
    <property type="match status" value="1"/>
</dbReference>
<evidence type="ECO:0000256" key="2">
    <source>
        <dbReference type="ARBA" id="ARBA00022840"/>
    </source>
</evidence>
<dbReference type="Pfam" id="PF00005">
    <property type="entry name" value="ABC_tran"/>
    <property type="match status" value="2"/>
</dbReference>
<reference evidence="5" key="1">
    <citation type="submission" date="2017-01" db="EMBL/GenBank/DDBJ databases">
        <authorList>
            <person name="Varghese N."/>
            <person name="Submissions S."/>
        </authorList>
    </citation>
    <scope>NUCLEOTIDE SEQUENCE [LARGE SCALE GENOMIC DNA]</scope>
    <source>
        <strain evidence="5">DSM 29430</strain>
    </source>
</reference>
<dbReference type="OrthoDB" id="9805029at2"/>
<dbReference type="CDD" id="cd03216">
    <property type="entry name" value="ABC_Carb_Monos_I"/>
    <property type="match status" value="1"/>
</dbReference>